<evidence type="ECO:0000256" key="4">
    <source>
        <dbReference type="ARBA" id="ARBA00022525"/>
    </source>
</evidence>
<evidence type="ECO:0000256" key="6">
    <source>
        <dbReference type="RuleBase" id="RU367044"/>
    </source>
</evidence>
<evidence type="ECO:0000256" key="1">
    <source>
        <dbReference type="ARBA" id="ARBA00004613"/>
    </source>
</evidence>
<dbReference type="PANTHER" id="PTHR31232">
    <property type="match status" value="1"/>
</dbReference>
<name>A0A816LVD2_BRANA</name>
<dbReference type="AlphaFoldDB" id="A0A816LVD2"/>
<dbReference type="PANTHER" id="PTHR31232:SF102">
    <property type="entry name" value="S-PROTEIN HOMOLOG"/>
    <property type="match status" value="1"/>
</dbReference>
<dbReference type="EMBL" id="HG994371">
    <property type="protein sequence ID" value="CAF1961689.1"/>
    <property type="molecule type" value="Genomic_DNA"/>
</dbReference>
<protein>
    <recommendedName>
        <fullName evidence="6">S-protein homolog</fullName>
    </recommendedName>
</protein>
<dbReference type="GO" id="GO:0060320">
    <property type="term" value="P:rejection of self pollen"/>
    <property type="evidence" value="ECO:0007669"/>
    <property type="project" value="UniProtKB-KW"/>
</dbReference>
<keyword evidence="3 6" id="KW-0713">Self-incompatibility</keyword>
<dbReference type="InterPro" id="IPR010264">
    <property type="entry name" value="Self-incomp_S1"/>
</dbReference>
<dbReference type="Pfam" id="PF05938">
    <property type="entry name" value="Self-incomp_S1"/>
    <property type="match status" value="1"/>
</dbReference>
<evidence type="ECO:0000256" key="5">
    <source>
        <dbReference type="ARBA" id="ARBA00022729"/>
    </source>
</evidence>
<comment type="similarity">
    <text evidence="2 6">Belongs to the plant self-incompatibility (S1) protein family.</text>
</comment>
<organism evidence="7">
    <name type="scientific">Brassica napus</name>
    <name type="common">Rape</name>
    <dbReference type="NCBI Taxonomy" id="3708"/>
    <lineage>
        <taxon>Eukaryota</taxon>
        <taxon>Viridiplantae</taxon>
        <taxon>Streptophyta</taxon>
        <taxon>Embryophyta</taxon>
        <taxon>Tracheophyta</taxon>
        <taxon>Spermatophyta</taxon>
        <taxon>Magnoliopsida</taxon>
        <taxon>eudicotyledons</taxon>
        <taxon>Gunneridae</taxon>
        <taxon>Pentapetalae</taxon>
        <taxon>rosids</taxon>
        <taxon>malvids</taxon>
        <taxon>Brassicales</taxon>
        <taxon>Brassicaceae</taxon>
        <taxon>Brassiceae</taxon>
        <taxon>Brassica</taxon>
    </lineage>
</organism>
<evidence type="ECO:0000256" key="2">
    <source>
        <dbReference type="ARBA" id="ARBA00005581"/>
    </source>
</evidence>
<sequence length="143" mass="16075">MISGDYSEKYFVKTIGDDDFGEDDIGEDKTETKHVVIVNKLVTRATLIVHCMNKEEDKGVISLGPGDSFDFRFRVNLGKTTVYTCSFACPGNTATFDIFRADRDDNPQSKVGVCSECIWSIYEPAPCRDRRDGGQPNWFPWAS</sequence>
<comment type="subcellular location">
    <subcellularLocation>
        <location evidence="1 6">Secreted</location>
    </subcellularLocation>
</comment>
<keyword evidence="5" id="KW-0732">Signal</keyword>
<proteinExistence type="inferred from homology"/>
<dbReference type="GO" id="GO:0005576">
    <property type="term" value="C:extracellular region"/>
    <property type="evidence" value="ECO:0007669"/>
    <property type="project" value="UniProtKB-SubCell"/>
</dbReference>
<reference evidence="7" key="1">
    <citation type="submission" date="2021-01" db="EMBL/GenBank/DDBJ databases">
        <authorList>
            <consortium name="Genoscope - CEA"/>
            <person name="William W."/>
        </authorList>
    </citation>
    <scope>NUCLEOTIDE SEQUENCE</scope>
</reference>
<accession>A0A816LVD2</accession>
<evidence type="ECO:0000256" key="3">
    <source>
        <dbReference type="ARBA" id="ARBA00022471"/>
    </source>
</evidence>
<evidence type="ECO:0000313" key="7">
    <source>
        <dbReference type="EMBL" id="CAF1961689.1"/>
    </source>
</evidence>
<gene>
    <name evidence="7" type="ORF">DARMORV10_C07P11230.1</name>
</gene>
<keyword evidence="4 6" id="KW-0964">Secreted</keyword>
<dbReference type="Proteomes" id="UP001295469">
    <property type="component" value="Chromosome C07"/>
</dbReference>